<dbReference type="InterPro" id="IPR042099">
    <property type="entry name" value="ANL_N_sf"/>
</dbReference>
<gene>
    <name evidence="3" type="ORF">ACFOOQ_19265</name>
</gene>
<dbReference type="InterPro" id="IPR000873">
    <property type="entry name" value="AMP-dep_synth/lig_dom"/>
</dbReference>
<proteinExistence type="predicted"/>
<dbReference type="EMBL" id="JBHRYJ010000005">
    <property type="protein sequence ID" value="MFC3677700.1"/>
    <property type="molecule type" value="Genomic_DNA"/>
</dbReference>
<accession>A0ABV7VJL6</accession>
<evidence type="ECO:0000259" key="2">
    <source>
        <dbReference type="Pfam" id="PF13193"/>
    </source>
</evidence>
<feature type="domain" description="AMP-dependent synthetase/ligase" evidence="1">
    <location>
        <begin position="36"/>
        <end position="395"/>
    </location>
</feature>
<dbReference type="InterPro" id="IPR025110">
    <property type="entry name" value="AMP-bd_C"/>
</dbReference>
<dbReference type="RefSeq" id="WP_379729280.1">
    <property type="nucleotide sequence ID" value="NZ_JBHRYJ010000005.1"/>
</dbReference>
<feature type="domain" description="AMP-binding enzyme C-terminal" evidence="2">
    <location>
        <begin position="445"/>
        <end position="521"/>
    </location>
</feature>
<evidence type="ECO:0000313" key="4">
    <source>
        <dbReference type="Proteomes" id="UP001595711"/>
    </source>
</evidence>
<keyword evidence="4" id="KW-1185">Reference proteome</keyword>
<dbReference type="PANTHER" id="PTHR43767">
    <property type="entry name" value="LONG-CHAIN-FATTY-ACID--COA LIGASE"/>
    <property type="match status" value="1"/>
</dbReference>
<dbReference type="SUPFAM" id="SSF56801">
    <property type="entry name" value="Acetyl-CoA synthetase-like"/>
    <property type="match status" value="1"/>
</dbReference>
<dbReference type="Proteomes" id="UP001595711">
    <property type="component" value="Unassembled WGS sequence"/>
</dbReference>
<protein>
    <submittedName>
        <fullName evidence="3">Class I adenylate-forming enzyme family protein</fullName>
    </submittedName>
</protein>
<dbReference type="InterPro" id="IPR045851">
    <property type="entry name" value="AMP-bd_C_sf"/>
</dbReference>
<dbReference type="PANTHER" id="PTHR43767:SF1">
    <property type="entry name" value="NONRIBOSOMAL PEPTIDE SYNTHASE PES1 (EUROFUNG)-RELATED"/>
    <property type="match status" value="1"/>
</dbReference>
<dbReference type="InterPro" id="IPR020845">
    <property type="entry name" value="AMP-binding_CS"/>
</dbReference>
<name>A0ABV7VJL6_9PROT</name>
<dbReference type="Pfam" id="PF13193">
    <property type="entry name" value="AMP-binding_C"/>
    <property type="match status" value="1"/>
</dbReference>
<comment type="caution">
    <text evidence="3">The sequence shown here is derived from an EMBL/GenBank/DDBJ whole genome shotgun (WGS) entry which is preliminary data.</text>
</comment>
<evidence type="ECO:0000313" key="3">
    <source>
        <dbReference type="EMBL" id="MFC3677700.1"/>
    </source>
</evidence>
<sequence length="535" mass="56697">MAWQLDPAVVLRHEVHFGDRVLRCFADRPPHSFAMFADTVAARPGAEALVCGPVRLTYAELAVAAEAHAAGLAALGIGAGDRIALLLGNRVEFVVALLAALRLGAIAVPLGTRLQTPEIAYILDHAGAVALVHEADLAARLPPDAETPLLRHRFSAGGDCVGARPFADLAAGGAAPPLVPPAEDDTAVILYTSGTTGRPKGAMLSHLNLVHSTLHFRYCMDLGAEDRILLAVPASHVTGLVAVIMTAWACGGAIIMMPEFRARDFLALAARERLTYTVMVPAMYNLCLLQPDFDSYDLGPWRVGGYGGAPMPEATIAALAQKLPRLGLANAYGATETSSPTTIMPAALTAANLDSVGWTVPCGEVIVVDTDGREVPPGATGEIWIRGAMVVGGYWNNPEATAQNFTAGFWHSGDIGSVDAQGFVRVFDRVKDMINRGGYKIFSVEVENVLGYHPAVLESAIVARPCPVLGERVHAFVARKTPDGVDEGALRAFCAARLADYKVPETFTLLDEPLPRNANGKLLKRVLRDTLLAGT</sequence>
<organism evidence="3 4">
    <name type="scientific">Ferrovibrio xuzhouensis</name>
    <dbReference type="NCBI Taxonomy" id="1576914"/>
    <lineage>
        <taxon>Bacteria</taxon>
        <taxon>Pseudomonadati</taxon>
        <taxon>Pseudomonadota</taxon>
        <taxon>Alphaproteobacteria</taxon>
        <taxon>Rhodospirillales</taxon>
        <taxon>Rhodospirillaceae</taxon>
        <taxon>Ferrovibrio</taxon>
    </lineage>
</organism>
<evidence type="ECO:0000259" key="1">
    <source>
        <dbReference type="Pfam" id="PF00501"/>
    </source>
</evidence>
<dbReference type="Gene3D" id="3.30.300.30">
    <property type="match status" value="1"/>
</dbReference>
<dbReference type="PROSITE" id="PS00455">
    <property type="entry name" value="AMP_BINDING"/>
    <property type="match status" value="1"/>
</dbReference>
<dbReference type="Pfam" id="PF00501">
    <property type="entry name" value="AMP-binding"/>
    <property type="match status" value="1"/>
</dbReference>
<dbReference type="InterPro" id="IPR050237">
    <property type="entry name" value="ATP-dep_AMP-bd_enzyme"/>
</dbReference>
<dbReference type="Gene3D" id="3.40.50.12780">
    <property type="entry name" value="N-terminal domain of ligase-like"/>
    <property type="match status" value="1"/>
</dbReference>
<reference evidence="4" key="1">
    <citation type="journal article" date="2019" name="Int. J. Syst. Evol. Microbiol.">
        <title>The Global Catalogue of Microorganisms (GCM) 10K type strain sequencing project: providing services to taxonomists for standard genome sequencing and annotation.</title>
        <authorList>
            <consortium name="The Broad Institute Genomics Platform"/>
            <consortium name="The Broad Institute Genome Sequencing Center for Infectious Disease"/>
            <person name="Wu L."/>
            <person name="Ma J."/>
        </authorList>
    </citation>
    <scope>NUCLEOTIDE SEQUENCE [LARGE SCALE GENOMIC DNA]</scope>
    <source>
        <strain evidence="4">KCTC 42182</strain>
    </source>
</reference>